<proteinExistence type="predicted"/>
<feature type="domain" description="EcxA zinc-binding" evidence="1">
    <location>
        <begin position="2"/>
        <end position="174"/>
    </location>
</feature>
<reference evidence="2" key="1">
    <citation type="submission" date="2019-08" db="EMBL/GenBank/DDBJ databases">
        <authorList>
            <person name="Kucharzyk K."/>
            <person name="Murdoch R.W."/>
            <person name="Higgins S."/>
            <person name="Loffler F."/>
        </authorList>
    </citation>
    <scope>NUCLEOTIDE SEQUENCE</scope>
</reference>
<dbReference type="EMBL" id="VSSQ01009006">
    <property type="protein sequence ID" value="MPM40455.1"/>
    <property type="molecule type" value="Genomic_DNA"/>
</dbReference>
<protein>
    <recommendedName>
        <fullName evidence="1">EcxA zinc-binding domain-containing protein</fullName>
    </recommendedName>
</protein>
<organism evidence="2">
    <name type="scientific">bioreactor metagenome</name>
    <dbReference type="NCBI Taxonomy" id="1076179"/>
    <lineage>
        <taxon>unclassified sequences</taxon>
        <taxon>metagenomes</taxon>
        <taxon>ecological metagenomes</taxon>
    </lineage>
</organism>
<accession>A0A644ZHS8</accession>
<dbReference type="AlphaFoldDB" id="A0A644ZHS8"/>
<evidence type="ECO:0000313" key="2">
    <source>
        <dbReference type="EMBL" id="MPM40455.1"/>
    </source>
</evidence>
<dbReference type="Pfam" id="PF16313">
    <property type="entry name" value="DUF4953"/>
    <property type="match status" value="1"/>
</dbReference>
<evidence type="ECO:0000259" key="1">
    <source>
        <dbReference type="Pfam" id="PF16313"/>
    </source>
</evidence>
<name>A0A644ZHS8_9ZZZZ</name>
<sequence>MQAEDLGENQMETNELGIRNLKYVMSNLDEWTKSPNEGYENLRTMHSEVNNQFRRYIGHVVKWVGGVYQDPKTVEMPGDVYRNVERQKQEEAMDFLHRHLFANTPVWLIPDEYLNKFPSRAESYLERSYATALSSLLSRRVIMNLVSAETSMGKSAFTVKDLFDRLDKSIWSGLGRPTDTYKRLLQKTYVHALCDLYTGAAASGRMVAKPTPNPKDATECSAIAFMQMNDLLNRLKRTSSGDFSTRAHNQYLIRHIEKTLSVDQL</sequence>
<dbReference type="InterPro" id="IPR032534">
    <property type="entry name" value="EcxA_zinc-bd"/>
</dbReference>
<gene>
    <name evidence="2" type="ORF">SDC9_87099</name>
</gene>
<dbReference type="PANTHER" id="PTHR38478:SF1">
    <property type="entry name" value="ZINC DEPENDENT METALLOPROTEASE DOMAIN LIPOPROTEIN"/>
    <property type="match status" value="1"/>
</dbReference>
<comment type="caution">
    <text evidence="2">The sequence shown here is derived from an EMBL/GenBank/DDBJ whole genome shotgun (WGS) entry which is preliminary data.</text>
</comment>
<dbReference type="PANTHER" id="PTHR38478">
    <property type="entry name" value="PEPTIDASE M1A AND M12B"/>
    <property type="match status" value="1"/>
</dbReference>